<evidence type="ECO:0000256" key="1">
    <source>
        <dbReference type="SAM" id="MobiDB-lite"/>
    </source>
</evidence>
<dbReference type="EMBL" id="ABEU02000006">
    <property type="protein sequence ID" value="PNR52776.1"/>
    <property type="molecule type" value="Genomic_DNA"/>
</dbReference>
<dbReference type="Proteomes" id="UP000006727">
    <property type="component" value="Chromosome 6"/>
</dbReference>
<name>A0A2K1KG66_PHYPA</name>
<evidence type="ECO:0000313" key="3">
    <source>
        <dbReference type="EnsemblPlants" id="Pp3c6_18611V3.1"/>
    </source>
</evidence>
<gene>
    <name evidence="2" type="ORF">PHYPA_009151</name>
</gene>
<reference evidence="2 4" key="2">
    <citation type="journal article" date="2018" name="Plant J.">
        <title>The Physcomitrella patens chromosome-scale assembly reveals moss genome structure and evolution.</title>
        <authorList>
            <person name="Lang D."/>
            <person name="Ullrich K.K."/>
            <person name="Murat F."/>
            <person name="Fuchs J."/>
            <person name="Jenkins J."/>
            <person name="Haas F.B."/>
            <person name="Piednoel M."/>
            <person name="Gundlach H."/>
            <person name="Van Bel M."/>
            <person name="Meyberg R."/>
            <person name="Vives C."/>
            <person name="Morata J."/>
            <person name="Symeonidi A."/>
            <person name="Hiss M."/>
            <person name="Muchero W."/>
            <person name="Kamisugi Y."/>
            <person name="Saleh O."/>
            <person name="Blanc G."/>
            <person name="Decker E.L."/>
            <person name="van Gessel N."/>
            <person name="Grimwood J."/>
            <person name="Hayes R.D."/>
            <person name="Graham S.W."/>
            <person name="Gunter L.E."/>
            <person name="McDaniel S.F."/>
            <person name="Hoernstein S.N.W."/>
            <person name="Larsson A."/>
            <person name="Li F.W."/>
            <person name="Perroud P.F."/>
            <person name="Phillips J."/>
            <person name="Ranjan P."/>
            <person name="Rokshar D.S."/>
            <person name="Rothfels C.J."/>
            <person name="Schneider L."/>
            <person name="Shu S."/>
            <person name="Stevenson D.W."/>
            <person name="Thummler F."/>
            <person name="Tillich M."/>
            <person name="Villarreal Aguilar J.C."/>
            <person name="Widiez T."/>
            <person name="Wong G.K."/>
            <person name="Wymore A."/>
            <person name="Zhang Y."/>
            <person name="Zimmer A.D."/>
            <person name="Quatrano R.S."/>
            <person name="Mayer K.F.X."/>
            <person name="Goodstein D."/>
            <person name="Casacuberta J.M."/>
            <person name="Vandepoele K."/>
            <person name="Reski R."/>
            <person name="Cuming A.C."/>
            <person name="Tuskan G.A."/>
            <person name="Maumus F."/>
            <person name="Salse J."/>
            <person name="Schmutz J."/>
            <person name="Rensing S.A."/>
        </authorList>
    </citation>
    <scope>NUCLEOTIDE SEQUENCE [LARGE SCALE GENOMIC DNA]</scope>
    <source>
        <strain evidence="3 4">cv. Gransden 2004</strain>
    </source>
</reference>
<proteinExistence type="predicted"/>
<organism evidence="2">
    <name type="scientific">Physcomitrium patens</name>
    <name type="common">Spreading-leaved earth moss</name>
    <name type="synonym">Physcomitrella patens</name>
    <dbReference type="NCBI Taxonomy" id="3218"/>
    <lineage>
        <taxon>Eukaryota</taxon>
        <taxon>Viridiplantae</taxon>
        <taxon>Streptophyta</taxon>
        <taxon>Embryophyta</taxon>
        <taxon>Bryophyta</taxon>
        <taxon>Bryophytina</taxon>
        <taxon>Bryopsida</taxon>
        <taxon>Funariidae</taxon>
        <taxon>Funariales</taxon>
        <taxon>Funariaceae</taxon>
        <taxon>Physcomitrium</taxon>
    </lineage>
</organism>
<dbReference type="Gramene" id="Pp3c6_18611V3.1">
    <property type="protein sequence ID" value="Pp3c6_18611V3.1"/>
    <property type="gene ID" value="Pp3c6_18611"/>
</dbReference>
<dbReference type="InParanoid" id="A0A2K1KG66"/>
<evidence type="ECO:0000313" key="4">
    <source>
        <dbReference type="Proteomes" id="UP000006727"/>
    </source>
</evidence>
<keyword evidence="4" id="KW-1185">Reference proteome</keyword>
<feature type="region of interest" description="Disordered" evidence="1">
    <location>
        <begin position="69"/>
        <end position="90"/>
    </location>
</feature>
<accession>A0A2K1KG66</accession>
<sequence length="90" mass="9670">MVRGESDLRNAKVKSSGSGLMVMAAPRMMRMVGAPSVFNLRANLGAGALNGNVFKPLISEGLRWREEHRSAAFPAETEASGSPEEPVKQE</sequence>
<reference evidence="3" key="3">
    <citation type="submission" date="2020-12" db="UniProtKB">
        <authorList>
            <consortium name="EnsemblPlants"/>
        </authorList>
    </citation>
    <scope>IDENTIFICATION</scope>
</reference>
<reference evidence="2 4" key="1">
    <citation type="journal article" date="2008" name="Science">
        <title>The Physcomitrella genome reveals evolutionary insights into the conquest of land by plants.</title>
        <authorList>
            <person name="Rensing S."/>
            <person name="Lang D."/>
            <person name="Zimmer A."/>
            <person name="Terry A."/>
            <person name="Salamov A."/>
            <person name="Shapiro H."/>
            <person name="Nishiyama T."/>
            <person name="Perroud P.-F."/>
            <person name="Lindquist E."/>
            <person name="Kamisugi Y."/>
            <person name="Tanahashi T."/>
            <person name="Sakakibara K."/>
            <person name="Fujita T."/>
            <person name="Oishi K."/>
            <person name="Shin-I T."/>
            <person name="Kuroki Y."/>
            <person name="Toyoda A."/>
            <person name="Suzuki Y."/>
            <person name="Hashimoto A."/>
            <person name="Yamaguchi K."/>
            <person name="Sugano A."/>
            <person name="Kohara Y."/>
            <person name="Fujiyama A."/>
            <person name="Anterola A."/>
            <person name="Aoki S."/>
            <person name="Ashton N."/>
            <person name="Barbazuk W.B."/>
            <person name="Barker E."/>
            <person name="Bennetzen J."/>
            <person name="Bezanilla M."/>
            <person name="Blankenship R."/>
            <person name="Cho S.H."/>
            <person name="Dutcher S."/>
            <person name="Estelle M."/>
            <person name="Fawcett J.A."/>
            <person name="Gundlach H."/>
            <person name="Hanada K."/>
            <person name="Heyl A."/>
            <person name="Hicks K.A."/>
            <person name="Hugh J."/>
            <person name="Lohr M."/>
            <person name="Mayer K."/>
            <person name="Melkozernov A."/>
            <person name="Murata T."/>
            <person name="Nelson D."/>
            <person name="Pils B."/>
            <person name="Prigge M."/>
            <person name="Reiss B."/>
            <person name="Renner T."/>
            <person name="Rombauts S."/>
            <person name="Rushton P."/>
            <person name="Sanderfoot A."/>
            <person name="Schween G."/>
            <person name="Shiu S.-H."/>
            <person name="Stueber K."/>
            <person name="Theodoulou F.L."/>
            <person name="Tu H."/>
            <person name="Van de Peer Y."/>
            <person name="Verrier P.J."/>
            <person name="Waters E."/>
            <person name="Wood A."/>
            <person name="Yang L."/>
            <person name="Cove D."/>
            <person name="Cuming A."/>
            <person name="Hasebe M."/>
            <person name="Lucas S."/>
            <person name="Mishler D.B."/>
            <person name="Reski R."/>
            <person name="Grigoriev I."/>
            <person name="Quatrano R.S."/>
            <person name="Boore J.L."/>
        </authorList>
    </citation>
    <scope>NUCLEOTIDE SEQUENCE [LARGE SCALE GENOMIC DNA]</scope>
    <source>
        <strain evidence="3 4">cv. Gransden 2004</strain>
    </source>
</reference>
<dbReference type="EnsemblPlants" id="Pp3c6_18611V3.1">
    <property type="protein sequence ID" value="Pp3c6_18611V3.1"/>
    <property type="gene ID" value="Pp3c6_18611"/>
</dbReference>
<evidence type="ECO:0000313" key="2">
    <source>
        <dbReference type="EMBL" id="PNR52776.1"/>
    </source>
</evidence>
<dbReference type="AlphaFoldDB" id="A0A2K1KG66"/>
<protein>
    <submittedName>
        <fullName evidence="2 3">Uncharacterized protein</fullName>
    </submittedName>
</protein>